<evidence type="ECO:0000313" key="2">
    <source>
        <dbReference type="EMBL" id="CAK24985.1"/>
    </source>
</evidence>
<feature type="coiled-coil region" evidence="1">
    <location>
        <begin position="5"/>
        <end position="46"/>
    </location>
</feature>
<evidence type="ECO:0000256" key="1">
    <source>
        <dbReference type="SAM" id="Coils"/>
    </source>
</evidence>
<dbReference type="RefSeq" id="YP_001522858.1">
    <property type="nucleotide sequence ID" value="NC_009936.1"/>
</dbReference>
<dbReference type="KEGG" id="vg:5687480"/>
<dbReference type="Proteomes" id="UP000002089">
    <property type="component" value="Segment"/>
</dbReference>
<keyword evidence="3" id="KW-1185">Reference proteome</keyword>
<keyword evidence="1" id="KW-0175">Coiled coil</keyword>
<sequence>MTDRIQKLNDQIATLEAKAAELIAKANTLREELVSLERIQSIAERDAVTFEIGRKDDKQLVTGVVLGVADTDAGKQIRVFVEAGFNSTTYTLKASQIVDVLRPQTAEATEVAEQPAE</sequence>
<name>Q0E5Z7_9CAUD</name>
<proteinExistence type="predicted"/>
<dbReference type="GeneID" id="5687480"/>
<reference evidence="2 3" key="1">
    <citation type="journal article" date="2006" name="J. Bacteriol.">
        <title>Genomic analysis of Pseudomonas aeruginosa phages LKD16 and LKA1: establishment of the phiKMV subgroup within the T7 supergroup.</title>
        <authorList>
            <person name="Ceyssens P.J."/>
            <person name="Lavigne R."/>
            <person name="Mattheus W."/>
            <person name="Chibeu A."/>
            <person name="Hertveldt K."/>
            <person name="Mast J."/>
            <person name="Robben J."/>
            <person name="Volckaert G."/>
        </authorList>
    </citation>
    <scope>NUCLEOTIDE SEQUENCE</scope>
</reference>
<dbReference type="EMBL" id="AM265639">
    <property type="protein sequence ID" value="CAK24985.1"/>
    <property type="molecule type" value="Genomic_DNA"/>
</dbReference>
<protein>
    <submittedName>
        <fullName evidence="2">Uncharacterized protein</fullName>
    </submittedName>
</protein>
<organism evidence="2 3">
    <name type="scientific">Pseudomonas phage LKA1</name>
    <dbReference type="NCBI Taxonomy" id="386793"/>
    <lineage>
        <taxon>Viruses</taxon>
        <taxon>Duplodnaviria</taxon>
        <taxon>Heunggongvirae</taxon>
        <taxon>Uroviricota</taxon>
        <taxon>Caudoviricetes</taxon>
        <taxon>Autographivirales</taxon>
        <taxon>Autoscriptoviridae</taxon>
        <taxon>Stubburvirus</taxon>
        <taxon>Stubburvirus LKA1</taxon>
    </lineage>
</organism>
<evidence type="ECO:0000313" key="3">
    <source>
        <dbReference type="Proteomes" id="UP000002089"/>
    </source>
</evidence>
<accession>Q0E5Z7</accession>